<keyword evidence="4" id="KW-1185">Reference proteome</keyword>
<dbReference type="KEGG" id="pseb:EOK75_03370"/>
<evidence type="ECO:0000313" key="4">
    <source>
        <dbReference type="Proteomes" id="UP000298631"/>
    </source>
</evidence>
<proteinExistence type="predicted"/>
<dbReference type="Proteomes" id="UP000298631">
    <property type="component" value="Chromosome"/>
</dbReference>
<evidence type="ECO:0000256" key="1">
    <source>
        <dbReference type="ARBA" id="ARBA00022946"/>
    </source>
</evidence>
<dbReference type="RefSeq" id="WP_137192574.1">
    <property type="nucleotide sequence ID" value="NZ_CP039964.1"/>
</dbReference>
<dbReference type="PANTHER" id="PTHR22602:SF0">
    <property type="entry name" value="TRANSFERASE CAF17, MITOCHONDRIAL-RELATED"/>
    <property type="match status" value="1"/>
</dbReference>
<dbReference type="NCBIfam" id="TIGR03317">
    <property type="entry name" value="ygfZ_signature"/>
    <property type="match status" value="1"/>
</dbReference>
<dbReference type="InterPro" id="IPR027266">
    <property type="entry name" value="TrmE/GcvT-like"/>
</dbReference>
<evidence type="ECO:0000313" key="3">
    <source>
        <dbReference type="EMBL" id="QCO54907.1"/>
    </source>
</evidence>
<organism evidence="3 4">
    <name type="scientific">Pseudorhodobacter turbinis</name>
    <dbReference type="NCBI Taxonomy" id="2500533"/>
    <lineage>
        <taxon>Bacteria</taxon>
        <taxon>Pseudomonadati</taxon>
        <taxon>Pseudomonadota</taxon>
        <taxon>Alphaproteobacteria</taxon>
        <taxon>Rhodobacterales</taxon>
        <taxon>Paracoccaceae</taxon>
        <taxon>Pseudorhodobacter</taxon>
    </lineage>
</organism>
<protein>
    <submittedName>
        <fullName evidence="3">Folate-binding protein YgfZ</fullName>
    </submittedName>
</protein>
<dbReference type="PANTHER" id="PTHR22602">
    <property type="entry name" value="TRANSFERASE CAF17, MITOCHONDRIAL-RELATED"/>
    <property type="match status" value="1"/>
</dbReference>
<reference evidence="3 4" key="1">
    <citation type="submission" date="2019-05" db="EMBL/GenBank/DDBJ databases">
        <title>Pseudorhodobacter turbinis sp. nov., isolated from the gut of the Korean turban shell.</title>
        <authorList>
            <person name="Jeong Y.-S."/>
            <person name="Kang W.-R."/>
            <person name="Bae J.-W."/>
        </authorList>
    </citation>
    <scope>NUCLEOTIDE SEQUENCE [LARGE SCALE GENOMIC DNA]</scope>
    <source>
        <strain evidence="3 4">S12M18</strain>
    </source>
</reference>
<accession>A0A4P8EDX5</accession>
<dbReference type="Gene3D" id="3.30.1360.120">
    <property type="entry name" value="Probable tRNA modification gtpase trme, domain 1"/>
    <property type="match status" value="2"/>
</dbReference>
<name>A0A4P8EDX5_9RHOB</name>
<dbReference type="OrthoDB" id="9796287at2"/>
<dbReference type="SUPFAM" id="SSF103025">
    <property type="entry name" value="Folate-binding domain"/>
    <property type="match status" value="1"/>
</dbReference>
<dbReference type="Pfam" id="PF25455">
    <property type="entry name" value="Beta-barrel_CAF17_C"/>
    <property type="match status" value="1"/>
</dbReference>
<evidence type="ECO:0000259" key="2">
    <source>
        <dbReference type="Pfam" id="PF25455"/>
    </source>
</evidence>
<gene>
    <name evidence="3" type="ORF">EOK75_03370</name>
</gene>
<keyword evidence="1" id="KW-0809">Transit peptide</keyword>
<dbReference type="InterPro" id="IPR057460">
    <property type="entry name" value="CAF17_C"/>
</dbReference>
<feature type="domain" description="CAF17 C-terminal" evidence="2">
    <location>
        <begin position="193"/>
        <end position="252"/>
    </location>
</feature>
<sequence>MQGEMTTDRRLISVTGTEALGFLQGLVSNDVLCLQDARGIVWAAFLTPQGKYLADFFVVNTGDALLLDLPEALADATIKRLTMYKLRADVQLTPSPQHVIRGLGTAPDGAMADPRHPALGWRLYGETQGQAPTIDWDAIRVEHAIPQSGVELIPDDSYLLEMGFERLHGVDFRKGCYVGQEVTARMKHKTELRKGLARVRIEGTAPIGTEITTQNGKPAGTLFTQSGGFALAYLRFDRATGPMQAGDATVSPLSAD</sequence>
<dbReference type="EMBL" id="CP039964">
    <property type="protein sequence ID" value="QCO54907.1"/>
    <property type="molecule type" value="Genomic_DNA"/>
</dbReference>
<dbReference type="InterPro" id="IPR045179">
    <property type="entry name" value="YgfZ/GcvT"/>
</dbReference>
<dbReference type="GO" id="GO:0016226">
    <property type="term" value="P:iron-sulfur cluster assembly"/>
    <property type="evidence" value="ECO:0007669"/>
    <property type="project" value="TreeGrafter"/>
</dbReference>
<dbReference type="AlphaFoldDB" id="A0A4P8EDX5"/>
<dbReference type="InterPro" id="IPR017703">
    <property type="entry name" value="YgfZ/GCV_T_CS"/>
</dbReference>